<protein>
    <recommendedName>
        <fullName evidence="14">Ion transport domain-containing protein</fullName>
    </recommendedName>
</protein>
<reference evidence="15" key="1">
    <citation type="submission" date="2022-11" db="UniProtKB">
        <authorList>
            <consortium name="EnsemblMetazoa"/>
        </authorList>
    </citation>
    <scope>IDENTIFICATION</scope>
</reference>
<dbReference type="OMA" id="GNCEDMD"/>
<dbReference type="SMART" id="SM00248">
    <property type="entry name" value="ANK"/>
    <property type="match status" value="5"/>
</dbReference>
<sequence>MGAFVDKCTVWCHTGVTSPFDAGESERQWKRQHEQYEKNAVYKLVHFASRGRLMEEFHRLNEEDFKEFLQRRVRPFLYNGGEGKTISKVEYATIRQKLKAETEAKKLVKRMSSKELVLRFDRSQLAAINRFRPREACWDLTRRGEVGETVLHLCLLNNTETHLQIARILLEMYPKMAHDIFEGNDYYGESCLHFAIINNSLEWVQLLVGRYKTRLDQRATGRFFRPNDLKEGTRSAFLPSNYEGKAYYGEYPLAFAASVGNVEIYDYLVAEGLKNEKGRGTVNPDAKDSFGNTVVHMVIIHNQKHMMSHVINHIALPARHDIFNHDGLTPLELSYRLGRGELFAHLLDLSSETQWTRGTVASVAYPLTGLDSIGPGGELNERSALRMIVQGSKLQHLKMLEGQIIQKLLEEKWNRYAKKILLLRFAWTVFHLMLISAAVFFRPSEDLMTVTDATSYVRFSAEVLVLVSCAVKFFIGFYELRAQHGIIIRSFIELPEKCLSLVSVCLLYACVPLRLLKQRGAEDILLTIAIVLSWCYLLLFYRAHKKLGPLVVIFGKMCTGDLLRFVIIYCIFIYMFAGVFYYAYYGVSEQDSYIDLKSTIITMFHMTFSKFRTQDLPLSRAPWQVGLVFVVFALVLPVLLLNMLIAKMARTFEKIKDRSRMEWKRQWAMIILNMERTLTRASLERYQKAYSTEVRTGQAPAVKELLTHQPHRTTLSWTEQVRQRSRRQFGSFSWQRSLREDYLSVDNAERGEAEGVVTLATPEEFGDERGRDTRLCRALLVTKILPRGKAKVTNVCARWKEAGQAALGKREAIS</sequence>
<dbReference type="InterPro" id="IPR002110">
    <property type="entry name" value="Ankyrin_rpt"/>
</dbReference>
<dbReference type="EnsemblMetazoa" id="XM_038213115.1">
    <property type="protein sequence ID" value="XP_038069043.1"/>
    <property type="gene ID" value="LOC119738277"/>
</dbReference>
<keyword evidence="9 13" id="KW-1133">Transmembrane helix</keyword>
<keyword evidence="10" id="KW-0406">Ion transport</keyword>
<keyword evidence="2" id="KW-0813">Transport</keyword>
<proteinExistence type="predicted"/>
<dbReference type="Proteomes" id="UP000887568">
    <property type="component" value="Unplaced"/>
</dbReference>
<dbReference type="OrthoDB" id="533508at2759"/>
<organism evidence="15 16">
    <name type="scientific">Patiria miniata</name>
    <name type="common">Bat star</name>
    <name type="synonym">Asterina miniata</name>
    <dbReference type="NCBI Taxonomy" id="46514"/>
    <lineage>
        <taxon>Eukaryota</taxon>
        <taxon>Metazoa</taxon>
        <taxon>Echinodermata</taxon>
        <taxon>Eleutherozoa</taxon>
        <taxon>Asterozoa</taxon>
        <taxon>Asteroidea</taxon>
        <taxon>Valvatacea</taxon>
        <taxon>Valvatida</taxon>
        <taxon>Asterinidae</taxon>
        <taxon>Patiria</taxon>
    </lineage>
</organism>
<comment type="subcellular location">
    <subcellularLocation>
        <location evidence="1">Cell membrane</location>
        <topology evidence="1">Multi-pass membrane protein</topology>
    </subcellularLocation>
</comment>
<dbReference type="RefSeq" id="XP_038069043.1">
    <property type="nucleotide sequence ID" value="XM_038213115.1"/>
</dbReference>
<evidence type="ECO:0000256" key="1">
    <source>
        <dbReference type="ARBA" id="ARBA00004651"/>
    </source>
</evidence>
<feature type="transmembrane region" description="Helical" evidence="13">
    <location>
        <begin position="498"/>
        <end position="517"/>
    </location>
</feature>
<evidence type="ECO:0000313" key="16">
    <source>
        <dbReference type="Proteomes" id="UP000887568"/>
    </source>
</evidence>
<dbReference type="SUPFAM" id="SSF48403">
    <property type="entry name" value="Ankyrin repeat"/>
    <property type="match status" value="1"/>
</dbReference>
<evidence type="ECO:0000256" key="8">
    <source>
        <dbReference type="ARBA" id="ARBA00022837"/>
    </source>
</evidence>
<evidence type="ECO:0000256" key="13">
    <source>
        <dbReference type="SAM" id="Phobius"/>
    </source>
</evidence>
<dbReference type="PANTHER" id="PTHR10582:SF2">
    <property type="entry name" value="INACTIVE"/>
    <property type="match status" value="1"/>
</dbReference>
<keyword evidence="12" id="KW-0407">Ion channel</keyword>
<evidence type="ECO:0000256" key="11">
    <source>
        <dbReference type="ARBA" id="ARBA00023136"/>
    </source>
</evidence>
<evidence type="ECO:0000256" key="12">
    <source>
        <dbReference type="ARBA" id="ARBA00023303"/>
    </source>
</evidence>
<feature type="domain" description="Ion transport" evidence="14">
    <location>
        <begin position="426"/>
        <end position="659"/>
    </location>
</feature>
<dbReference type="Pfam" id="PF00520">
    <property type="entry name" value="Ion_trans"/>
    <property type="match status" value="1"/>
</dbReference>
<keyword evidence="3" id="KW-1003">Cell membrane</keyword>
<feature type="transmembrane region" description="Helical" evidence="13">
    <location>
        <begin position="562"/>
        <end position="584"/>
    </location>
</feature>
<feature type="transmembrane region" description="Helical" evidence="13">
    <location>
        <begin position="523"/>
        <end position="541"/>
    </location>
</feature>
<evidence type="ECO:0000256" key="6">
    <source>
        <dbReference type="ARBA" id="ARBA00022692"/>
    </source>
</evidence>
<feature type="transmembrane region" description="Helical" evidence="13">
    <location>
        <begin position="421"/>
        <end position="441"/>
    </location>
</feature>
<keyword evidence="7" id="KW-0677">Repeat</keyword>
<keyword evidence="16" id="KW-1185">Reference proteome</keyword>
<evidence type="ECO:0000256" key="3">
    <source>
        <dbReference type="ARBA" id="ARBA00022475"/>
    </source>
</evidence>
<evidence type="ECO:0000256" key="4">
    <source>
        <dbReference type="ARBA" id="ARBA00022568"/>
    </source>
</evidence>
<dbReference type="GO" id="GO:0098703">
    <property type="term" value="P:calcium ion import across plasma membrane"/>
    <property type="evidence" value="ECO:0007669"/>
    <property type="project" value="TreeGrafter"/>
</dbReference>
<evidence type="ECO:0000256" key="10">
    <source>
        <dbReference type="ARBA" id="ARBA00023065"/>
    </source>
</evidence>
<dbReference type="GO" id="GO:0005886">
    <property type="term" value="C:plasma membrane"/>
    <property type="evidence" value="ECO:0007669"/>
    <property type="project" value="UniProtKB-SubCell"/>
</dbReference>
<dbReference type="AlphaFoldDB" id="A0A914AZE6"/>
<evidence type="ECO:0000256" key="5">
    <source>
        <dbReference type="ARBA" id="ARBA00022673"/>
    </source>
</evidence>
<keyword evidence="11 13" id="KW-0472">Membrane</keyword>
<dbReference type="GeneID" id="119738277"/>
<feature type="transmembrane region" description="Helical" evidence="13">
    <location>
        <begin position="623"/>
        <end position="646"/>
    </location>
</feature>
<dbReference type="GO" id="GO:0005262">
    <property type="term" value="F:calcium channel activity"/>
    <property type="evidence" value="ECO:0007669"/>
    <property type="project" value="UniProtKB-KW"/>
</dbReference>
<evidence type="ECO:0000256" key="2">
    <source>
        <dbReference type="ARBA" id="ARBA00022448"/>
    </source>
</evidence>
<keyword evidence="4" id="KW-0109">Calcium transport</keyword>
<evidence type="ECO:0000256" key="7">
    <source>
        <dbReference type="ARBA" id="ARBA00022737"/>
    </source>
</evidence>
<dbReference type="Pfam" id="PF12796">
    <property type="entry name" value="Ank_2"/>
    <property type="match status" value="1"/>
</dbReference>
<feature type="transmembrane region" description="Helical" evidence="13">
    <location>
        <begin position="456"/>
        <end position="478"/>
    </location>
</feature>
<dbReference type="InterPro" id="IPR005821">
    <property type="entry name" value="Ion_trans_dom"/>
</dbReference>
<dbReference type="Gene3D" id="1.25.40.20">
    <property type="entry name" value="Ankyrin repeat-containing domain"/>
    <property type="match status" value="1"/>
</dbReference>
<keyword evidence="6 13" id="KW-0812">Transmembrane</keyword>
<accession>A0A914AZE6</accession>
<dbReference type="PANTHER" id="PTHR10582">
    <property type="entry name" value="TRANSIENT RECEPTOR POTENTIAL ION CHANNEL PROTEIN"/>
    <property type="match status" value="1"/>
</dbReference>
<evidence type="ECO:0000259" key="14">
    <source>
        <dbReference type="Pfam" id="PF00520"/>
    </source>
</evidence>
<evidence type="ECO:0000313" key="15">
    <source>
        <dbReference type="EnsemblMetazoa" id="XP_038069043.1"/>
    </source>
</evidence>
<keyword evidence="8" id="KW-0106">Calcium</keyword>
<evidence type="ECO:0000256" key="9">
    <source>
        <dbReference type="ARBA" id="ARBA00022989"/>
    </source>
</evidence>
<keyword evidence="5" id="KW-0107">Calcium channel</keyword>
<name>A0A914AZE6_PATMI</name>
<dbReference type="Gene3D" id="1.10.287.70">
    <property type="match status" value="1"/>
</dbReference>
<dbReference type="InterPro" id="IPR024862">
    <property type="entry name" value="TRPV"/>
</dbReference>
<dbReference type="InterPro" id="IPR036770">
    <property type="entry name" value="Ankyrin_rpt-contain_sf"/>
</dbReference>